<dbReference type="SUPFAM" id="SSF51306">
    <property type="entry name" value="LexA/Signal peptidase"/>
    <property type="match status" value="1"/>
</dbReference>
<feature type="transmembrane region" description="Helical" evidence="1">
    <location>
        <begin position="140"/>
        <end position="161"/>
    </location>
</feature>
<keyword evidence="1" id="KW-0812">Transmembrane</keyword>
<dbReference type="InterPro" id="IPR036286">
    <property type="entry name" value="LexA/Signal_pep-like_sf"/>
</dbReference>
<feature type="transmembrane region" description="Helical" evidence="1">
    <location>
        <begin position="106"/>
        <end position="133"/>
    </location>
</feature>
<proteinExistence type="predicted"/>
<dbReference type="CDD" id="cd06462">
    <property type="entry name" value="Peptidase_S24_S26"/>
    <property type="match status" value="1"/>
</dbReference>
<protein>
    <recommendedName>
        <fullName evidence="3">Signal peptidase I</fullName>
    </recommendedName>
</protein>
<sequence length="220" mass="23141">MRLSTPILTASVLLAAYAIATGTVSIHYVATGSMEPSIPAGSLVVAVRDERFYQGDVVVYAMAGSGYKLMHRVVEVGVDGLLVTADAQPGYVEHVGWERVQGKVVLAIPFLGFLYMGSAVIPLAFLTLILLLLPTGGRDVSLFWPSAFSVVAMAVAGDTGLVSLGRYAATFLASATAVGCRALETSDGRTRRLVQLCYALLMVACLSSISRQAILRGVGL</sequence>
<dbReference type="EMBL" id="DRXH01000177">
    <property type="protein sequence ID" value="HHM44660.1"/>
    <property type="molecule type" value="Genomic_DNA"/>
</dbReference>
<dbReference type="AlphaFoldDB" id="A0A7J3VUM7"/>
<accession>A0A7J3VUM7</accession>
<comment type="caution">
    <text evidence="2">The sequence shown here is derived from an EMBL/GenBank/DDBJ whole genome shotgun (WGS) entry which is preliminary data.</text>
</comment>
<evidence type="ECO:0000313" key="2">
    <source>
        <dbReference type="EMBL" id="HHM44660.1"/>
    </source>
</evidence>
<keyword evidence="1" id="KW-1133">Transmembrane helix</keyword>
<keyword evidence="1" id="KW-0472">Membrane</keyword>
<gene>
    <name evidence="2" type="ORF">ENM31_05135</name>
</gene>
<evidence type="ECO:0008006" key="3">
    <source>
        <dbReference type="Google" id="ProtNLM"/>
    </source>
</evidence>
<evidence type="ECO:0000256" key="1">
    <source>
        <dbReference type="SAM" id="Phobius"/>
    </source>
</evidence>
<name>A0A7J3VUM7_CALS0</name>
<organism evidence="2">
    <name type="scientific">Caldiarchaeum subterraneum</name>
    <dbReference type="NCBI Taxonomy" id="311458"/>
    <lineage>
        <taxon>Archaea</taxon>
        <taxon>Nitrososphaerota</taxon>
        <taxon>Candidatus Caldarchaeales</taxon>
        <taxon>Candidatus Caldarchaeaceae</taxon>
        <taxon>Candidatus Caldarchaeum</taxon>
    </lineage>
</organism>
<reference evidence="2" key="1">
    <citation type="journal article" date="2020" name="mSystems">
        <title>Genome- and Community-Level Interaction Insights into Carbon Utilization and Element Cycling Functions of Hydrothermarchaeota in Hydrothermal Sediment.</title>
        <authorList>
            <person name="Zhou Z."/>
            <person name="Liu Y."/>
            <person name="Xu W."/>
            <person name="Pan J."/>
            <person name="Luo Z.H."/>
            <person name="Li M."/>
        </authorList>
    </citation>
    <scope>NUCLEOTIDE SEQUENCE [LARGE SCALE GENOMIC DNA]</scope>
    <source>
        <strain evidence="2">SpSt-1074</strain>
    </source>
</reference>